<sequence length="75" mass="8850">MNFVFNQFILQNSIVTQVHVIIPMYTLTNTIILDLHLLHYIQSRQVYTFLAMNFIEPSETNKISEEHNPVFIRLG</sequence>
<dbReference type="EMBL" id="AZHX01003001">
    <property type="protein sequence ID" value="ETW92242.1"/>
    <property type="molecule type" value="Genomic_DNA"/>
</dbReference>
<keyword evidence="2" id="KW-1185">Reference proteome</keyword>
<proteinExistence type="predicted"/>
<protein>
    <submittedName>
        <fullName evidence="1">Uncharacterized protein</fullName>
    </submittedName>
</protein>
<evidence type="ECO:0000313" key="1">
    <source>
        <dbReference type="EMBL" id="ETW92242.1"/>
    </source>
</evidence>
<dbReference type="AlphaFoldDB" id="W4L2H9"/>
<dbReference type="HOGENOM" id="CLU_2664236_0_0_7"/>
<evidence type="ECO:0000313" key="2">
    <source>
        <dbReference type="Proteomes" id="UP000019140"/>
    </source>
</evidence>
<gene>
    <name evidence="1" type="ORF">ETSY2_54020</name>
</gene>
<reference evidence="1 2" key="1">
    <citation type="journal article" date="2014" name="Nature">
        <title>An environmental bacterial taxon with a large and distinct metabolic repertoire.</title>
        <authorList>
            <person name="Wilson M.C."/>
            <person name="Mori T."/>
            <person name="Ruckert C."/>
            <person name="Uria A.R."/>
            <person name="Helf M.J."/>
            <person name="Takada K."/>
            <person name="Gernert C."/>
            <person name="Steffens U.A."/>
            <person name="Heycke N."/>
            <person name="Schmitt S."/>
            <person name="Rinke C."/>
            <person name="Helfrich E.J."/>
            <person name="Brachmann A.O."/>
            <person name="Gurgui C."/>
            <person name="Wakimoto T."/>
            <person name="Kracht M."/>
            <person name="Crusemann M."/>
            <person name="Hentschel U."/>
            <person name="Abe I."/>
            <person name="Matsunaga S."/>
            <person name="Kalinowski J."/>
            <person name="Takeyama H."/>
            <person name="Piel J."/>
        </authorList>
    </citation>
    <scope>NUCLEOTIDE SEQUENCE [LARGE SCALE GENOMIC DNA]</scope>
    <source>
        <strain evidence="2">TSY2</strain>
    </source>
</reference>
<organism evidence="1 2">
    <name type="scientific">Candidatus Entotheonella gemina</name>
    <dbReference type="NCBI Taxonomy" id="1429439"/>
    <lineage>
        <taxon>Bacteria</taxon>
        <taxon>Pseudomonadati</taxon>
        <taxon>Nitrospinota/Tectimicrobiota group</taxon>
        <taxon>Candidatus Tectimicrobiota</taxon>
        <taxon>Candidatus Entotheonellia</taxon>
        <taxon>Candidatus Entotheonellales</taxon>
        <taxon>Candidatus Entotheonellaceae</taxon>
        <taxon>Candidatus Entotheonella</taxon>
    </lineage>
</organism>
<accession>W4L2H9</accession>
<name>W4L2H9_9BACT</name>
<comment type="caution">
    <text evidence="1">The sequence shown here is derived from an EMBL/GenBank/DDBJ whole genome shotgun (WGS) entry which is preliminary data.</text>
</comment>
<dbReference type="Proteomes" id="UP000019140">
    <property type="component" value="Unassembled WGS sequence"/>
</dbReference>